<dbReference type="KEGG" id="amob:HG15A2_19200"/>
<dbReference type="Gene3D" id="1.10.606.10">
    <property type="entry name" value="Vanadium-containing Chloroperoxidase, domain 2"/>
    <property type="match status" value="1"/>
</dbReference>
<feature type="domain" description="DUF6851" evidence="2">
    <location>
        <begin position="73"/>
        <end position="202"/>
    </location>
</feature>
<dbReference type="InterPro" id="IPR049283">
    <property type="entry name" value="DUF6851"/>
</dbReference>
<gene>
    <name evidence="4" type="ORF">HG15A2_19200</name>
</gene>
<sequence length="561" mass="59093" precursor="true">MLPMSVRYLSFFALLLLATPSLAVAQTAIADIPLDPTKQSTASLWVSEALLAISDPAGQSLGPTGASRAYGMLGTTMYDAWSAYEATPASTVLGDTLQQPAASNTAVNKSEAISYAAYTVLNDLFSDAGLQQSFRNQMTSLGYDPDNANSTAATVGVTMANNLLTSRHNDGSNQLNGYADTTGYTPVNSSSANVVDIAGWTPEFVPIDSTTGTPQSALHPQWGGVTPFALAASNQFSPPAPEPFLLDPNASADLAAKTITRANGTVVPISKALIGTDINPGFIAQAEQVVDYSAHLTDKQKLVAEFWEDPNGTPYPPGSWMFFGQKVGESATPDLDADVTTFFSLGNAVMDAGIATWEAKYEYEYTRPVRAIRELGELGLIGTENGQGEFEIEAYAGVGQGTQTILATDFVTYQTPGANPSPPFPEFTSGHSAFSAAAAEVLRLITGSDDFILGDGTLGLSVTLDPGDSRFEPGTTPTLETTLEWLTFTAAADEAGLSRLYGGIHFEDGDLFGRELGTLVGQAAFDRVQFYLAGAVPEPSSAALLILATTGFLGIRRRRCG</sequence>
<dbReference type="Proteomes" id="UP000319852">
    <property type="component" value="Chromosome"/>
</dbReference>
<dbReference type="InterPro" id="IPR013424">
    <property type="entry name" value="Ice-binding_C"/>
</dbReference>
<reference evidence="4 5" key="1">
    <citation type="submission" date="2019-02" db="EMBL/GenBank/DDBJ databases">
        <title>Deep-cultivation of Planctomycetes and their phenomic and genomic characterization uncovers novel biology.</title>
        <authorList>
            <person name="Wiegand S."/>
            <person name="Jogler M."/>
            <person name="Boedeker C."/>
            <person name="Pinto D."/>
            <person name="Vollmers J."/>
            <person name="Rivas-Marin E."/>
            <person name="Kohn T."/>
            <person name="Peeters S.H."/>
            <person name="Heuer A."/>
            <person name="Rast P."/>
            <person name="Oberbeckmann S."/>
            <person name="Bunk B."/>
            <person name="Jeske O."/>
            <person name="Meyerdierks A."/>
            <person name="Storesund J.E."/>
            <person name="Kallscheuer N."/>
            <person name="Luecker S."/>
            <person name="Lage O.M."/>
            <person name="Pohl T."/>
            <person name="Merkel B.J."/>
            <person name="Hornburger P."/>
            <person name="Mueller R.-W."/>
            <person name="Bruemmer F."/>
            <person name="Labrenz M."/>
            <person name="Spormann A.M."/>
            <person name="Op den Camp H."/>
            <person name="Overmann J."/>
            <person name="Amann R."/>
            <person name="Jetten M.S.M."/>
            <person name="Mascher T."/>
            <person name="Medema M.H."/>
            <person name="Devos D.P."/>
            <person name="Kaster A.-K."/>
            <person name="Ovreas L."/>
            <person name="Rohde M."/>
            <person name="Galperin M.Y."/>
            <person name="Jogler C."/>
        </authorList>
    </citation>
    <scope>NUCLEOTIDE SEQUENCE [LARGE SCALE GENOMIC DNA]</scope>
    <source>
        <strain evidence="4 5">HG15A2</strain>
    </source>
</reference>
<organism evidence="4 5">
    <name type="scientific">Adhaeretor mobilis</name>
    <dbReference type="NCBI Taxonomy" id="1930276"/>
    <lineage>
        <taxon>Bacteria</taxon>
        <taxon>Pseudomonadati</taxon>
        <taxon>Planctomycetota</taxon>
        <taxon>Planctomycetia</taxon>
        <taxon>Pirellulales</taxon>
        <taxon>Lacipirellulaceae</taxon>
        <taxon>Adhaeretor</taxon>
    </lineage>
</organism>
<dbReference type="OrthoDB" id="7793240at2"/>
<dbReference type="RefSeq" id="WP_145059858.1">
    <property type="nucleotide sequence ID" value="NZ_CP036263.1"/>
</dbReference>
<proteinExistence type="predicted"/>
<name>A0A517MUU5_9BACT</name>
<protein>
    <submittedName>
        <fullName evidence="4">PAP2 superfamily protein</fullName>
    </submittedName>
</protein>
<dbReference type="Gene3D" id="1.20.144.10">
    <property type="entry name" value="Phosphatidic acid phosphatase type 2/haloperoxidase"/>
    <property type="match status" value="1"/>
</dbReference>
<evidence type="ECO:0000259" key="3">
    <source>
        <dbReference type="Pfam" id="PF22778"/>
    </source>
</evidence>
<feature type="chain" id="PRO_5022062790" evidence="1">
    <location>
        <begin position="24"/>
        <end position="561"/>
    </location>
</feature>
<evidence type="ECO:0000256" key="1">
    <source>
        <dbReference type="SAM" id="SignalP"/>
    </source>
</evidence>
<dbReference type="AlphaFoldDB" id="A0A517MUU5"/>
<dbReference type="PANTHER" id="PTHR34599:SF2">
    <property type="entry name" value="TRAF-TYPE DOMAIN-CONTAINING PROTEIN"/>
    <property type="match status" value="1"/>
</dbReference>
<dbReference type="InterPro" id="IPR052559">
    <property type="entry name" value="V-haloperoxidase"/>
</dbReference>
<evidence type="ECO:0000259" key="2">
    <source>
        <dbReference type="Pfam" id="PF21167"/>
    </source>
</evidence>
<dbReference type="EMBL" id="CP036263">
    <property type="protein sequence ID" value="QDS98639.1"/>
    <property type="molecule type" value="Genomic_DNA"/>
</dbReference>
<dbReference type="SUPFAM" id="SSF48317">
    <property type="entry name" value="Acid phosphatase/Vanadium-dependent haloperoxidase"/>
    <property type="match status" value="1"/>
</dbReference>
<dbReference type="GO" id="GO:0004601">
    <property type="term" value="F:peroxidase activity"/>
    <property type="evidence" value="ECO:0007669"/>
    <property type="project" value="InterPro"/>
</dbReference>
<accession>A0A517MUU5</accession>
<keyword evidence="5" id="KW-1185">Reference proteome</keyword>
<keyword evidence="1" id="KW-0732">Signal</keyword>
<evidence type="ECO:0000313" key="5">
    <source>
        <dbReference type="Proteomes" id="UP000319852"/>
    </source>
</evidence>
<dbReference type="NCBIfam" id="TIGR02595">
    <property type="entry name" value="PEP_CTERM"/>
    <property type="match status" value="1"/>
</dbReference>
<dbReference type="Pfam" id="PF22778">
    <property type="entry name" value="VCPO_2nd"/>
    <property type="match status" value="1"/>
</dbReference>
<dbReference type="CDD" id="cd03398">
    <property type="entry name" value="PAP2_haloperoxidase"/>
    <property type="match status" value="1"/>
</dbReference>
<dbReference type="InterPro" id="IPR016119">
    <property type="entry name" value="Br/Cl_peroxidase_C"/>
</dbReference>
<feature type="signal peptide" evidence="1">
    <location>
        <begin position="1"/>
        <end position="23"/>
    </location>
</feature>
<feature type="domain" description="Vanadium-dependent haloperoxidase NapH1-like second helical-bundle" evidence="3">
    <location>
        <begin position="344"/>
        <end position="536"/>
    </location>
</feature>
<dbReference type="PANTHER" id="PTHR34599">
    <property type="entry name" value="PEROXIDASE-RELATED"/>
    <property type="match status" value="1"/>
</dbReference>
<evidence type="ECO:0000313" key="4">
    <source>
        <dbReference type="EMBL" id="QDS98639.1"/>
    </source>
</evidence>
<dbReference type="InterPro" id="IPR036938">
    <property type="entry name" value="PAP2/HPO_sf"/>
</dbReference>
<dbReference type="Pfam" id="PF21167">
    <property type="entry name" value="DUF6851"/>
    <property type="match status" value="1"/>
</dbReference>
<dbReference type="InterPro" id="IPR055161">
    <property type="entry name" value="NapH1-like_2nd"/>
</dbReference>